<protein>
    <submittedName>
        <fullName evidence="1">Uncharacterized protein</fullName>
    </submittedName>
</protein>
<reference evidence="1" key="1">
    <citation type="journal article" date="2014" name="Front. Microbiol.">
        <title>High frequency of phylogenetically diverse reductive dehalogenase-homologous genes in deep subseafloor sedimentary metagenomes.</title>
        <authorList>
            <person name="Kawai M."/>
            <person name="Futagami T."/>
            <person name="Toyoda A."/>
            <person name="Takaki Y."/>
            <person name="Nishi S."/>
            <person name="Hori S."/>
            <person name="Arai W."/>
            <person name="Tsubouchi T."/>
            <person name="Morono Y."/>
            <person name="Uchiyama I."/>
            <person name="Ito T."/>
            <person name="Fujiyama A."/>
            <person name="Inagaki F."/>
            <person name="Takami H."/>
        </authorList>
    </citation>
    <scope>NUCLEOTIDE SEQUENCE</scope>
    <source>
        <strain evidence="1">Expedition CK06-06</strain>
    </source>
</reference>
<accession>X1L0G2</accession>
<feature type="non-terminal residue" evidence="1">
    <location>
        <position position="45"/>
    </location>
</feature>
<comment type="caution">
    <text evidence="1">The sequence shown here is derived from an EMBL/GenBank/DDBJ whole genome shotgun (WGS) entry which is preliminary data.</text>
</comment>
<sequence>MSVIACAVDVDIKISGTPRSDTRFVIDMPDINSRDEFDTAGEVPY</sequence>
<proteinExistence type="predicted"/>
<dbReference type="AlphaFoldDB" id="X1L0G2"/>
<dbReference type="EMBL" id="BARV01007793">
    <property type="protein sequence ID" value="GAI12817.1"/>
    <property type="molecule type" value="Genomic_DNA"/>
</dbReference>
<organism evidence="1">
    <name type="scientific">marine sediment metagenome</name>
    <dbReference type="NCBI Taxonomy" id="412755"/>
    <lineage>
        <taxon>unclassified sequences</taxon>
        <taxon>metagenomes</taxon>
        <taxon>ecological metagenomes</taxon>
    </lineage>
</organism>
<evidence type="ECO:0000313" key="1">
    <source>
        <dbReference type="EMBL" id="GAI12817.1"/>
    </source>
</evidence>
<name>X1L0G2_9ZZZZ</name>
<gene>
    <name evidence="1" type="ORF">S06H3_15814</name>
</gene>